<dbReference type="AlphaFoldDB" id="A0A0P8X1L1"/>
<feature type="transmembrane region" description="Helical" evidence="13">
    <location>
        <begin position="40"/>
        <end position="65"/>
    </location>
</feature>
<evidence type="ECO:0000313" key="14">
    <source>
        <dbReference type="EMBL" id="KPU44703.1"/>
    </source>
</evidence>
<dbReference type="Gene3D" id="6.10.250.2080">
    <property type="match status" value="1"/>
</dbReference>
<sequence>MMIKGIPNMVKANLGVFIALLIFNFAPYDSSIIPETTFGLISVAAGECVLGLSMGYISTLFLNAVMMSGQLMDMHVGFGMVSQFDPMTSTEVSILGSLSNLIGLLVFLIIDGHHIIIEAIIESYNVVPLLGVNIPPEAGTYVLMLFIKLVAVSLKLAAPIIVVIFITEIAMGLIARTVPQLNILMMGMPLKVLLGLFAFSAAIPGLIHMYIKVFEGIPGDLNNFFSLFPLLIMFASEEKTEDPTSKKRSDARKKGQVAKSREFTAAISMIGITVLAFSLSNYGLQQTRLFLTRSLTNAGKMEMIEGDVFDTLIYSAMEFMKITLPVFGAVMLIGIIANLVQTGFIYSTEPLKPKLSKLNPIEGFKRMFSGKAVVEMLKSAANILIIGYIIYSFIKEEFYNILKLSDMSIEALFEMPKRLVQSGLIRVTLVVCVLAIIDFFYQRYAYKKELKMTKQEVKEEYKQMEGDPQIRSRIRQKQREMAMRRMMHEVPKSTVIVTNPTHLSIALKYEQGKDSAPMVIAKGADFVAIKIREIAKENKIPIVENKPVARMLYDKVEINESIPVEMYQAVAEIMAIVYNLKKKM</sequence>
<dbReference type="PRINTS" id="PR00950">
    <property type="entry name" value="TYPE3IMSPROT"/>
</dbReference>
<dbReference type="EMBL" id="LKET01000029">
    <property type="protein sequence ID" value="KPU44703.1"/>
    <property type="molecule type" value="Genomic_DNA"/>
</dbReference>
<comment type="subcellular location">
    <subcellularLocation>
        <location evidence="1">Cell membrane</location>
        <topology evidence="1">Multi-pass membrane protein</topology>
    </subcellularLocation>
</comment>
<feature type="transmembrane region" description="Helical" evidence="13">
    <location>
        <begin position="263"/>
        <end position="284"/>
    </location>
</feature>
<evidence type="ECO:0000313" key="15">
    <source>
        <dbReference type="Proteomes" id="UP000050326"/>
    </source>
</evidence>
<keyword evidence="10 13" id="KW-1133">Transmembrane helix</keyword>
<keyword evidence="8 13" id="KW-1005">Bacterial flagellum biogenesis</keyword>
<dbReference type="InterPro" id="IPR006136">
    <property type="entry name" value="FlhB"/>
</dbReference>
<evidence type="ECO:0000256" key="3">
    <source>
        <dbReference type="ARBA" id="ARBA00010690"/>
    </source>
</evidence>
<evidence type="ECO:0000256" key="4">
    <source>
        <dbReference type="ARBA" id="ARBA00021622"/>
    </source>
</evidence>
<dbReference type="GO" id="GO:0009306">
    <property type="term" value="P:protein secretion"/>
    <property type="evidence" value="ECO:0007669"/>
    <property type="project" value="InterPro"/>
</dbReference>
<comment type="caution">
    <text evidence="14">The sequence shown here is derived from an EMBL/GenBank/DDBJ whole genome shotgun (WGS) entry which is preliminary data.</text>
</comment>
<dbReference type="GO" id="GO:0044780">
    <property type="term" value="P:bacterial-type flagellum assembly"/>
    <property type="evidence" value="ECO:0007669"/>
    <property type="project" value="InterPro"/>
</dbReference>
<evidence type="ECO:0000256" key="11">
    <source>
        <dbReference type="ARBA" id="ARBA00023136"/>
    </source>
</evidence>
<feature type="transmembrane region" description="Helical" evidence="13">
    <location>
        <begin position="322"/>
        <end position="346"/>
    </location>
</feature>
<dbReference type="PANTHER" id="PTHR30531:SF12">
    <property type="entry name" value="FLAGELLAR BIOSYNTHETIC PROTEIN FLHB"/>
    <property type="match status" value="1"/>
</dbReference>
<evidence type="ECO:0000256" key="12">
    <source>
        <dbReference type="ARBA" id="ARBA00023225"/>
    </source>
</evidence>
<keyword evidence="15" id="KW-1185">Reference proteome</keyword>
<evidence type="ECO:0000256" key="13">
    <source>
        <dbReference type="RuleBase" id="RU364091"/>
    </source>
</evidence>
<feature type="transmembrane region" description="Helical" evidence="13">
    <location>
        <begin position="376"/>
        <end position="394"/>
    </location>
</feature>
<keyword evidence="14" id="KW-0282">Flagellum</keyword>
<comment type="function">
    <text evidence="13">Required for formation of the rod structure in the basal body of the flagellar apparatus. Together with FliI and FliH, may constitute the export apparatus of flagellin.</text>
</comment>
<dbReference type="GO" id="GO:0005886">
    <property type="term" value="C:plasma membrane"/>
    <property type="evidence" value="ECO:0007669"/>
    <property type="project" value="UniProtKB-SubCell"/>
</dbReference>
<keyword evidence="12 13" id="KW-1006">Bacterial flagellum protein export</keyword>
<dbReference type="PATRIC" id="fig|36849.3.peg.1883"/>
<feature type="transmembrane region" description="Helical" evidence="13">
    <location>
        <begin position="423"/>
        <end position="441"/>
    </location>
</feature>
<keyword evidence="6 13" id="KW-1003">Cell membrane</keyword>
<dbReference type="InterPro" id="IPR029025">
    <property type="entry name" value="T3SS_substrate_exporter_C"/>
</dbReference>
<dbReference type="SUPFAM" id="SSF160544">
    <property type="entry name" value="EscU C-terminal domain-like"/>
    <property type="match status" value="1"/>
</dbReference>
<evidence type="ECO:0000256" key="9">
    <source>
        <dbReference type="ARBA" id="ARBA00022927"/>
    </source>
</evidence>
<dbReference type="FunFam" id="3.40.1690.10:FF:000001">
    <property type="entry name" value="Flagellar biosynthetic protein FlhB"/>
    <property type="match status" value="1"/>
</dbReference>
<keyword evidence="7 13" id="KW-0812">Transmembrane</keyword>
<dbReference type="Proteomes" id="UP000050326">
    <property type="component" value="Unassembled WGS sequence"/>
</dbReference>
<feature type="transmembrane region" description="Helical" evidence="13">
    <location>
        <begin position="101"/>
        <end position="121"/>
    </location>
</feature>
<keyword evidence="11 13" id="KW-0472">Membrane</keyword>
<comment type="similarity">
    <text evidence="2">Belongs to the FliR/MopE/SpaR family.</text>
</comment>
<evidence type="ECO:0000256" key="8">
    <source>
        <dbReference type="ARBA" id="ARBA00022795"/>
    </source>
</evidence>
<protein>
    <recommendedName>
        <fullName evidence="4 13">Flagellar biosynthetic protein FlhB</fullName>
    </recommendedName>
</protein>
<evidence type="ECO:0000256" key="6">
    <source>
        <dbReference type="ARBA" id="ARBA00022475"/>
    </source>
</evidence>
<feature type="transmembrane region" description="Helical" evidence="13">
    <location>
        <begin position="141"/>
        <end position="171"/>
    </location>
</feature>
<dbReference type="InterPro" id="IPR002010">
    <property type="entry name" value="T3SS_IM_R"/>
</dbReference>
<dbReference type="Gene3D" id="3.40.1690.10">
    <property type="entry name" value="secretion proteins EscU"/>
    <property type="match status" value="1"/>
</dbReference>
<reference evidence="14 15" key="1">
    <citation type="submission" date="2015-09" db="EMBL/GenBank/DDBJ databases">
        <title>Genome sequence of Oxobacter pfennigii DSM 3222.</title>
        <authorList>
            <person name="Poehlein A."/>
            <person name="Bengelsdorf F.R."/>
            <person name="Schiel-Bengelsdorf B."/>
            <person name="Duerre P."/>
            <person name="Daniel R."/>
        </authorList>
    </citation>
    <scope>NUCLEOTIDE SEQUENCE [LARGE SCALE GENOMIC DNA]</scope>
    <source>
        <strain evidence="14 15">DSM 3222</strain>
    </source>
</reference>
<keyword evidence="14" id="KW-0966">Cell projection</keyword>
<dbReference type="Pfam" id="PF01312">
    <property type="entry name" value="Bac_export_2"/>
    <property type="match status" value="1"/>
</dbReference>
<evidence type="ECO:0000256" key="7">
    <source>
        <dbReference type="ARBA" id="ARBA00022692"/>
    </source>
</evidence>
<accession>A0A0P8X1L1</accession>
<feature type="transmembrane region" description="Helical" evidence="13">
    <location>
        <begin position="192"/>
        <end position="211"/>
    </location>
</feature>
<evidence type="ECO:0000256" key="10">
    <source>
        <dbReference type="ARBA" id="ARBA00022989"/>
    </source>
</evidence>
<keyword evidence="9 13" id="KW-0653">Protein transport</keyword>
<dbReference type="PANTHER" id="PTHR30531">
    <property type="entry name" value="FLAGELLAR BIOSYNTHETIC PROTEIN FLHB"/>
    <property type="match status" value="1"/>
</dbReference>
<name>A0A0P8X1L1_9CLOT</name>
<dbReference type="NCBIfam" id="TIGR00328">
    <property type="entry name" value="flhB"/>
    <property type="match status" value="1"/>
</dbReference>
<gene>
    <name evidence="14" type="primary">flhB_1</name>
    <name evidence="13" type="synonym">flhB</name>
    <name evidence="14" type="ORF">OXPF_17890</name>
</gene>
<evidence type="ECO:0000256" key="2">
    <source>
        <dbReference type="ARBA" id="ARBA00009772"/>
    </source>
</evidence>
<proteinExistence type="inferred from homology"/>
<comment type="caution">
    <text evidence="13">Lacks conserved residue(s) required for the propagation of feature annotation.</text>
</comment>
<dbReference type="InterPro" id="IPR006135">
    <property type="entry name" value="T3SS_substrate_exporter"/>
</dbReference>
<comment type="similarity">
    <text evidence="3 13">Belongs to the type III secretion exporter family.</text>
</comment>
<dbReference type="Pfam" id="PF01311">
    <property type="entry name" value="Bac_export_1"/>
    <property type="match status" value="1"/>
</dbReference>
<keyword evidence="14" id="KW-0969">Cilium</keyword>
<evidence type="ECO:0000256" key="5">
    <source>
        <dbReference type="ARBA" id="ARBA00022448"/>
    </source>
</evidence>
<keyword evidence="5 13" id="KW-0813">Transport</keyword>
<dbReference type="GO" id="GO:0006605">
    <property type="term" value="P:protein targeting"/>
    <property type="evidence" value="ECO:0007669"/>
    <property type="project" value="InterPro"/>
</dbReference>
<dbReference type="STRING" id="36849.OXPF_17890"/>
<feature type="transmembrane region" description="Helical" evidence="13">
    <location>
        <begin position="12"/>
        <end position="28"/>
    </location>
</feature>
<evidence type="ECO:0000256" key="1">
    <source>
        <dbReference type="ARBA" id="ARBA00004651"/>
    </source>
</evidence>
<organism evidence="14 15">
    <name type="scientific">Oxobacter pfennigii</name>
    <dbReference type="NCBI Taxonomy" id="36849"/>
    <lineage>
        <taxon>Bacteria</taxon>
        <taxon>Bacillati</taxon>
        <taxon>Bacillota</taxon>
        <taxon>Clostridia</taxon>
        <taxon>Eubacteriales</taxon>
        <taxon>Clostridiaceae</taxon>
        <taxon>Oxobacter</taxon>
    </lineage>
</organism>